<dbReference type="Proteomes" id="UP000757604">
    <property type="component" value="Unassembled WGS sequence"/>
</dbReference>
<protein>
    <submittedName>
        <fullName evidence="2">YcaO-like family protein</fullName>
    </submittedName>
</protein>
<evidence type="ECO:0000313" key="3">
    <source>
        <dbReference type="Proteomes" id="UP000757604"/>
    </source>
</evidence>
<gene>
    <name evidence="2" type="ORF">JNB71_15155</name>
</gene>
<dbReference type="RefSeq" id="WP_220372629.1">
    <property type="nucleotide sequence ID" value="NZ_JAEUAO010000003.1"/>
</dbReference>
<evidence type="ECO:0000259" key="1">
    <source>
        <dbReference type="PROSITE" id="PS51664"/>
    </source>
</evidence>
<dbReference type="Pfam" id="PF02624">
    <property type="entry name" value="YcaO"/>
    <property type="match status" value="1"/>
</dbReference>
<dbReference type="PROSITE" id="PS51664">
    <property type="entry name" value="YCAO"/>
    <property type="match status" value="1"/>
</dbReference>
<dbReference type="PANTHER" id="PTHR37809:SF1">
    <property type="entry name" value="RIBOSOMAL PROTEIN S12 METHYLTHIOTRANSFERASE ACCESSORY FACTOR YCAO"/>
    <property type="match status" value="1"/>
</dbReference>
<dbReference type="InterPro" id="IPR003776">
    <property type="entry name" value="YcaO-like_dom"/>
</dbReference>
<keyword evidence="3" id="KW-1185">Reference proteome</keyword>
<feature type="domain" description="YcaO" evidence="1">
    <location>
        <begin position="41"/>
        <end position="390"/>
    </location>
</feature>
<dbReference type="PANTHER" id="PTHR37809">
    <property type="entry name" value="RIBOSOMAL PROTEIN S12 METHYLTHIOTRANSFERASE ACCESSORY FACTOR YCAO"/>
    <property type="match status" value="1"/>
</dbReference>
<reference evidence="2 3" key="1">
    <citation type="journal article" date="2021" name="MBio">
        <title>Poor Competitiveness of Bradyrhizobium in Pigeon Pea Root Colonization in Indian Soils.</title>
        <authorList>
            <person name="Chalasani D."/>
            <person name="Basu A."/>
            <person name="Pullabhotla S.V.S.R.N."/>
            <person name="Jorrin B."/>
            <person name="Neal A.L."/>
            <person name="Poole P.S."/>
            <person name="Podile A.R."/>
            <person name="Tkacz A."/>
        </authorList>
    </citation>
    <scope>NUCLEOTIDE SEQUENCE [LARGE SCALE GENOMIC DNA]</scope>
    <source>
        <strain evidence="2 3">HU44</strain>
    </source>
</reference>
<sequence length="390" mass="43566">MFQSFRSFAVQTPRYRVTPAYPACIHEPTVYSADDVNAVNGHGFGFGDGVAVKAIGEYLERYAAFRAVTHRKSGAIADMGLGLSERQALVQALRQTCNDNIRDDIEAHSFRLVEVTRLGTDHRVHYPAVFLSLHSFDGQIDSSFLPVRDTSGSAIHRSRAAALRGALLEFVERQCTTAMWVSRRCNDIQAFTDKLKDKKAIATHNQMAMNGNIRVLDLSFIRGVSVQFCEYSSKSEGAVVNFSCGCAADFDAETALMKAFTETWQTSLLLPQMEFFGSRDYGSNALKQNFQAANRPEFDLGVQKKPIEFGSTLPGNDLDNLIQNIQTISENVYVYFRELNIAGAELHFCRVVSPDFFIHMSPGESNNNENAWINSFCKASERRLEPMPFS</sequence>
<organism evidence="2 3">
    <name type="scientific">Rhizobium herbae</name>
    <dbReference type="NCBI Taxonomy" id="508661"/>
    <lineage>
        <taxon>Bacteria</taxon>
        <taxon>Pseudomonadati</taxon>
        <taxon>Pseudomonadota</taxon>
        <taxon>Alphaproteobacteria</taxon>
        <taxon>Hyphomicrobiales</taxon>
        <taxon>Rhizobiaceae</taxon>
        <taxon>Rhizobium/Agrobacterium group</taxon>
        <taxon>Rhizobium</taxon>
    </lineage>
</organism>
<dbReference type="EMBL" id="JAEUAO010000003">
    <property type="protein sequence ID" value="MBW9064656.1"/>
    <property type="molecule type" value="Genomic_DNA"/>
</dbReference>
<accession>A0ABS7HBL0</accession>
<proteinExistence type="predicted"/>
<comment type="caution">
    <text evidence="2">The sequence shown here is derived from an EMBL/GenBank/DDBJ whole genome shotgun (WGS) entry which is preliminary data.</text>
</comment>
<evidence type="ECO:0000313" key="2">
    <source>
        <dbReference type="EMBL" id="MBW9064656.1"/>
    </source>
</evidence>
<dbReference type="Gene3D" id="3.30.160.660">
    <property type="match status" value="1"/>
</dbReference>
<name>A0ABS7HBL0_9HYPH</name>